<dbReference type="AlphaFoldDB" id="A0A5B9EEZ9"/>
<dbReference type="PANTHER" id="PTHR39624">
    <property type="entry name" value="PROTEIN INVOLVED IN RIMO-MEDIATED BETA-METHYLTHIOLATION OF RIBOSOMAL PROTEIN S12 YCAO"/>
    <property type="match status" value="1"/>
</dbReference>
<dbReference type="EMBL" id="CP042806">
    <property type="protein sequence ID" value="QEE30284.1"/>
    <property type="molecule type" value="Genomic_DNA"/>
</dbReference>
<reference evidence="1 2" key="1">
    <citation type="submission" date="2019-08" db="EMBL/GenBank/DDBJ databases">
        <title>Complete genome sequence of Terriglobus albidus strain ORNL.</title>
        <authorList>
            <person name="Podar M."/>
        </authorList>
    </citation>
    <scope>NUCLEOTIDE SEQUENCE [LARGE SCALE GENOMIC DNA]</scope>
    <source>
        <strain evidence="1 2">ORNL</strain>
    </source>
</reference>
<evidence type="ECO:0000313" key="1">
    <source>
        <dbReference type="EMBL" id="QEE30284.1"/>
    </source>
</evidence>
<dbReference type="InterPro" id="IPR003718">
    <property type="entry name" value="OsmC/Ohr_fam"/>
</dbReference>
<proteinExistence type="predicted"/>
<protein>
    <submittedName>
        <fullName evidence="1">OsmC family protein</fullName>
    </submittedName>
</protein>
<dbReference type="PANTHER" id="PTHR39624:SF2">
    <property type="entry name" value="OSMC-LIKE PROTEIN"/>
    <property type="match status" value="1"/>
</dbReference>
<keyword evidence="2" id="KW-1185">Reference proteome</keyword>
<dbReference type="SUPFAM" id="SSF82784">
    <property type="entry name" value="OsmC-like"/>
    <property type="match status" value="1"/>
</dbReference>
<dbReference type="Proteomes" id="UP000321820">
    <property type="component" value="Chromosome"/>
</dbReference>
<dbReference type="KEGG" id="talb:FTW19_21255"/>
<dbReference type="OrthoDB" id="290036at2"/>
<name>A0A5B9EEZ9_9BACT</name>
<organism evidence="1 2">
    <name type="scientific">Terriglobus albidus</name>
    <dbReference type="NCBI Taxonomy" id="1592106"/>
    <lineage>
        <taxon>Bacteria</taxon>
        <taxon>Pseudomonadati</taxon>
        <taxon>Acidobacteriota</taxon>
        <taxon>Terriglobia</taxon>
        <taxon>Terriglobales</taxon>
        <taxon>Acidobacteriaceae</taxon>
        <taxon>Terriglobus</taxon>
    </lineage>
</organism>
<accession>A0A5B9EEZ9</accession>
<dbReference type="Pfam" id="PF02566">
    <property type="entry name" value="OsmC"/>
    <property type="match status" value="1"/>
</dbReference>
<gene>
    <name evidence="1" type="ORF">FTW19_21255</name>
</gene>
<sequence>MSETVVHYQGGLRCRAEHVESGTVVITDAPKDNHGKGESFSPSEMLSVSLGSCILSIMAIAAQSMDLDITGATATVEKEMANAPRRFSKLTVTVHVPYALNEEQIRRLERAAHACPVHNILKPEIDAAITFRWG</sequence>
<dbReference type="InterPro" id="IPR036102">
    <property type="entry name" value="OsmC/Ohrsf"/>
</dbReference>
<dbReference type="Gene3D" id="3.30.300.20">
    <property type="match status" value="1"/>
</dbReference>
<evidence type="ECO:0000313" key="2">
    <source>
        <dbReference type="Proteomes" id="UP000321820"/>
    </source>
</evidence>
<dbReference type="InterPro" id="IPR015946">
    <property type="entry name" value="KH_dom-like_a/b"/>
</dbReference>
<dbReference type="RefSeq" id="WP_147649553.1">
    <property type="nucleotide sequence ID" value="NZ_CP042806.1"/>
</dbReference>